<dbReference type="AlphaFoldDB" id="A0A521FUJ3"/>
<gene>
    <name evidence="1" type="ORF">SAMN06265348_12716</name>
</gene>
<name>A0A521FUJ3_9SPHI</name>
<evidence type="ECO:0008006" key="3">
    <source>
        <dbReference type="Google" id="ProtNLM"/>
    </source>
</evidence>
<sequence length="125" mass="14339">MRENNVNMERGSTFESAPEFDTWLSENYNKSKGIWVCFYKKSSGIVSITEADLIDTVLCYGWITGPAKKGSDLYVLWWVCPRKDNSSWSKTNIKHAERLIKEKRVKPSGMAEILKAKVNGQWMQG</sequence>
<reference evidence="1 2" key="1">
    <citation type="submission" date="2017-05" db="EMBL/GenBank/DDBJ databases">
        <authorList>
            <person name="Varghese N."/>
            <person name="Submissions S."/>
        </authorList>
    </citation>
    <scope>NUCLEOTIDE SEQUENCE [LARGE SCALE GENOMIC DNA]</scope>
    <source>
        <strain evidence="1 2">DSM 19036</strain>
    </source>
</reference>
<dbReference type="EMBL" id="FXTN01000027">
    <property type="protein sequence ID" value="SMO99837.1"/>
    <property type="molecule type" value="Genomic_DNA"/>
</dbReference>
<accession>A0A521FUJ3</accession>
<protein>
    <recommendedName>
        <fullName evidence="3">Bacteriocin-protection, YdeI or OmpD-Associated</fullName>
    </recommendedName>
</protein>
<keyword evidence="2" id="KW-1185">Reference proteome</keyword>
<evidence type="ECO:0000313" key="1">
    <source>
        <dbReference type="EMBL" id="SMO99837.1"/>
    </source>
</evidence>
<dbReference type="Proteomes" id="UP000320300">
    <property type="component" value="Unassembled WGS sequence"/>
</dbReference>
<organism evidence="1 2">
    <name type="scientific">Pedobacter westerhofensis</name>
    <dbReference type="NCBI Taxonomy" id="425512"/>
    <lineage>
        <taxon>Bacteria</taxon>
        <taxon>Pseudomonadati</taxon>
        <taxon>Bacteroidota</taxon>
        <taxon>Sphingobacteriia</taxon>
        <taxon>Sphingobacteriales</taxon>
        <taxon>Sphingobacteriaceae</taxon>
        <taxon>Pedobacter</taxon>
    </lineage>
</organism>
<dbReference type="OrthoDB" id="9796999at2"/>
<dbReference type="RefSeq" id="WP_142531398.1">
    <property type="nucleotide sequence ID" value="NZ_CBCSJO010000024.1"/>
</dbReference>
<evidence type="ECO:0000313" key="2">
    <source>
        <dbReference type="Proteomes" id="UP000320300"/>
    </source>
</evidence>
<proteinExistence type="predicted"/>